<gene>
    <name evidence="1" type="ORF">BGCPKDLD_0228</name>
</gene>
<sequence length="64" mass="6901">MYRVECIGADRPEPSLHDTASEALLAVYDLRAARTDAPTITDASGSTLTEVQLAMLALVERVQP</sequence>
<proteinExistence type="predicted"/>
<organism evidence="1 2">
    <name type="scientific">Methylorubrum suomiense</name>
    <dbReference type="NCBI Taxonomy" id="144191"/>
    <lineage>
        <taxon>Bacteria</taxon>
        <taxon>Pseudomonadati</taxon>
        <taxon>Pseudomonadota</taxon>
        <taxon>Alphaproteobacteria</taxon>
        <taxon>Hyphomicrobiales</taxon>
        <taxon>Methylobacteriaceae</taxon>
        <taxon>Methylorubrum</taxon>
    </lineage>
</organism>
<dbReference type="EMBL" id="BPRE01000001">
    <property type="protein sequence ID" value="GJE73662.1"/>
    <property type="molecule type" value="Genomic_DNA"/>
</dbReference>
<keyword evidence="2" id="KW-1185">Reference proteome</keyword>
<protein>
    <submittedName>
        <fullName evidence="1">Uncharacterized protein</fullName>
    </submittedName>
</protein>
<evidence type="ECO:0000313" key="1">
    <source>
        <dbReference type="EMBL" id="GJE73662.1"/>
    </source>
</evidence>
<reference evidence="1" key="2">
    <citation type="submission" date="2021-08" db="EMBL/GenBank/DDBJ databases">
        <authorList>
            <person name="Tani A."/>
            <person name="Ola A."/>
            <person name="Ogura Y."/>
            <person name="Katsura K."/>
            <person name="Hayashi T."/>
        </authorList>
    </citation>
    <scope>NUCLEOTIDE SEQUENCE</scope>
    <source>
        <strain evidence="1">DSM 14458</strain>
    </source>
</reference>
<name>A0ABQ4UN35_9HYPH</name>
<reference evidence="1" key="1">
    <citation type="journal article" date="2021" name="Front. Microbiol.">
        <title>Comprehensive Comparative Genomics and Phenotyping of Methylobacterium Species.</title>
        <authorList>
            <person name="Alessa O."/>
            <person name="Ogura Y."/>
            <person name="Fujitani Y."/>
            <person name="Takami H."/>
            <person name="Hayashi T."/>
            <person name="Sahin N."/>
            <person name="Tani A."/>
        </authorList>
    </citation>
    <scope>NUCLEOTIDE SEQUENCE</scope>
    <source>
        <strain evidence="1">DSM 14458</strain>
    </source>
</reference>
<dbReference type="Proteomes" id="UP001055093">
    <property type="component" value="Unassembled WGS sequence"/>
</dbReference>
<dbReference type="RefSeq" id="WP_137830390.1">
    <property type="nucleotide sequence ID" value="NZ_BPRE01000001.1"/>
</dbReference>
<comment type="caution">
    <text evidence="1">The sequence shown here is derived from an EMBL/GenBank/DDBJ whole genome shotgun (WGS) entry which is preliminary data.</text>
</comment>
<evidence type="ECO:0000313" key="2">
    <source>
        <dbReference type="Proteomes" id="UP001055093"/>
    </source>
</evidence>
<accession>A0ABQ4UN35</accession>